<evidence type="ECO:0000256" key="9">
    <source>
        <dbReference type="ARBA" id="ARBA00023014"/>
    </source>
</evidence>
<dbReference type="GO" id="GO:0050418">
    <property type="term" value="F:hydroxylamine reductase activity"/>
    <property type="evidence" value="ECO:0007669"/>
    <property type="project" value="TreeGrafter"/>
</dbReference>
<dbReference type="InterPro" id="IPR016101">
    <property type="entry name" value="CO_DH_a-bundle"/>
</dbReference>
<feature type="binding site" evidence="12">
    <location>
        <position position="54"/>
    </location>
    <ligand>
        <name>[4Fe-4S] cluster</name>
        <dbReference type="ChEBI" id="CHEBI:49883"/>
        <label>2</label>
    </ligand>
</feature>
<dbReference type="CDD" id="cd01915">
    <property type="entry name" value="CODH"/>
    <property type="match status" value="1"/>
</dbReference>
<comment type="similarity">
    <text evidence="2">Belongs to the Ni-containing carbon monoxide dehydrogenase family.</text>
</comment>
<protein>
    <recommendedName>
        <fullName evidence="11">Carbon monoxide dehydrogenase</fullName>
        <ecNumber evidence="11">1.2.7.4</ecNumber>
    </recommendedName>
</protein>
<evidence type="ECO:0000313" key="14">
    <source>
        <dbReference type="Proteomes" id="UP000671913"/>
    </source>
</evidence>
<keyword evidence="6 11" id="KW-0479">Metal-binding</keyword>
<evidence type="ECO:0000256" key="8">
    <source>
        <dbReference type="ARBA" id="ARBA00023004"/>
    </source>
</evidence>
<keyword evidence="9 11" id="KW-0411">Iron-sulfur</keyword>
<dbReference type="Proteomes" id="UP000671913">
    <property type="component" value="Chromosome"/>
</dbReference>
<dbReference type="InterPro" id="IPR011254">
    <property type="entry name" value="Prismane-like_sf"/>
</dbReference>
<evidence type="ECO:0000256" key="4">
    <source>
        <dbReference type="ARBA" id="ARBA00022485"/>
    </source>
</evidence>
<comment type="catalytic activity">
    <reaction evidence="10 11">
        <text>CO + 2 oxidized [2Fe-2S]-[ferredoxin] + H2O = 2 reduced [2Fe-2S]-[ferredoxin] + CO2 + 2 H(+)</text>
        <dbReference type="Rhea" id="RHEA:21040"/>
        <dbReference type="Rhea" id="RHEA-COMP:10000"/>
        <dbReference type="Rhea" id="RHEA-COMP:10001"/>
        <dbReference type="ChEBI" id="CHEBI:15377"/>
        <dbReference type="ChEBI" id="CHEBI:15378"/>
        <dbReference type="ChEBI" id="CHEBI:16526"/>
        <dbReference type="ChEBI" id="CHEBI:17245"/>
        <dbReference type="ChEBI" id="CHEBI:33737"/>
        <dbReference type="ChEBI" id="CHEBI:33738"/>
        <dbReference type="EC" id="1.2.7.4"/>
    </reaction>
</comment>
<feature type="binding site" evidence="12">
    <location>
        <position position="45"/>
    </location>
    <ligand>
        <name>[4Fe-4S] cluster</name>
        <dbReference type="ChEBI" id="CHEBI:49883"/>
        <label>1</label>
        <note>ligand shared between dimeric partners</note>
    </ligand>
</feature>
<dbReference type="RefSeq" id="WP_284679963.1">
    <property type="nucleotide sequence ID" value="NZ_CP060096.1"/>
</dbReference>
<dbReference type="AlphaFoldDB" id="A0A975AVL1"/>
<feature type="binding site" evidence="12">
    <location>
        <position position="331"/>
    </location>
    <ligand>
        <name>[Ni-4Fe-4S] cluster</name>
        <dbReference type="ChEBI" id="CHEBI:47739"/>
    </ligand>
</feature>
<dbReference type="GO" id="GO:0042542">
    <property type="term" value="P:response to hydrogen peroxide"/>
    <property type="evidence" value="ECO:0007669"/>
    <property type="project" value="TreeGrafter"/>
</dbReference>
<dbReference type="GO" id="GO:0043885">
    <property type="term" value="F:anaerobic carbon-monoxide dehydrogenase activity"/>
    <property type="evidence" value="ECO:0007669"/>
    <property type="project" value="UniProtKB-UniRule"/>
</dbReference>
<dbReference type="FunFam" id="3.40.50.2030:FF:000005">
    <property type="entry name" value="Carbon monoxide dehydrogenase"/>
    <property type="match status" value="1"/>
</dbReference>
<evidence type="ECO:0000256" key="12">
    <source>
        <dbReference type="PIRSR" id="PIRSR005023-1"/>
    </source>
</evidence>
<feature type="binding site" evidence="12">
    <location>
        <position position="449"/>
    </location>
    <ligand>
        <name>[Ni-4Fe-4S] cluster</name>
        <dbReference type="ChEBI" id="CHEBI:47739"/>
    </ligand>
</feature>
<dbReference type="EC" id="1.2.7.4" evidence="11"/>
<evidence type="ECO:0000256" key="2">
    <source>
        <dbReference type="ARBA" id="ARBA00010689"/>
    </source>
</evidence>
<feature type="binding site" evidence="12">
    <location>
        <position position="46"/>
    </location>
    <ligand>
        <name>[4Fe-4S] cluster</name>
        <dbReference type="ChEBI" id="CHEBI:49883"/>
        <label>2</label>
    </ligand>
</feature>
<evidence type="ECO:0000256" key="11">
    <source>
        <dbReference type="PIRNR" id="PIRNR005023"/>
    </source>
</evidence>
<dbReference type="NCBIfam" id="TIGR01702">
    <property type="entry name" value="CO_DH_cata"/>
    <property type="match status" value="1"/>
</dbReference>
<organism evidence="13 14">
    <name type="scientific">Aceticella autotrophica</name>
    <dbReference type="NCBI Taxonomy" id="2755338"/>
    <lineage>
        <taxon>Bacteria</taxon>
        <taxon>Bacillati</taxon>
        <taxon>Bacillota</taxon>
        <taxon>Clostridia</taxon>
        <taxon>Thermoanaerobacterales</taxon>
        <taxon>Thermoanaerobacteraceae</taxon>
        <taxon>Aceticella</taxon>
    </lineage>
</organism>
<dbReference type="PIRSF" id="PIRSF005023">
    <property type="entry name" value="CODH"/>
    <property type="match status" value="1"/>
</dbReference>
<keyword evidence="7 11" id="KW-0560">Oxidoreductase</keyword>
<feature type="binding site" evidence="12">
    <location>
        <position position="520"/>
    </location>
    <ligand>
        <name>[Ni-4Fe-4S] cluster</name>
        <dbReference type="ChEBI" id="CHEBI:47739"/>
    </ligand>
</feature>
<keyword evidence="4 11" id="KW-0004">4Fe-4S</keyword>
<evidence type="ECO:0000256" key="5">
    <source>
        <dbReference type="ARBA" id="ARBA00022596"/>
    </source>
</evidence>
<evidence type="ECO:0000256" key="3">
    <source>
        <dbReference type="ARBA" id="ARBA00011738"/>
    </source>
</evidence>
<dbReference type="GO" id="GO:0004601">
    <property type="term" value="F:peroxidase activity"/>
    <property type="evidence" value="ECO:0007669"/>
    <property type="project" value="TreeGrafter"/>
</dbReference>
<dbReference type="PANTHER" id="PTHR30109:SF4">
    <property type="entry name" value="CARBON MONOXIDE DEHYDROGENASE"/>
    <property type="match status" value="1"/>
</dbReference>
<evidence type="ECO:0000256" key="6">
    <source>
        <dbReference type="ARBA" id="ARBA00022723"/>
    </source>
</evidence>
<evidence type="ECO:0000256" key="1">
    <source>
        <dbReference type="ARBA" id="ARBA00001966"/>
    </source>
</evidence>
<dbReference type="Gene3D" id="3.40.50.2030">
    <property type="match status" value="2"/>
</dbReference>
<accession>A0A975AVL1</accession>
<dbReference type="KEGG" id="aaut:ACETAC_10650"/>
<dbReference type="InterPro" id="IPR010047">
    <property type="entry name" value="CODH"/>
</dbReference>
<comment type="subunit">
    <text evidence="3">Homodimer.</text>
</comment>
<dbReference type="SUPFAM" id="SSF56821">
    <property type="entry name" value="Prismane protein-like"/>
    <property type="match status" value="1"/>
</dbReference>
<gene>
    <name evidence="13" type="primary">cooS</name>
    <name evidence="13" type="ORF">ACETAC_10650</name>
</gene>
<feature type="binding site" evidence="12">
    <location>
        <position position="293"/>
    </location>
    <ligand>
        <name>[Ni-4Fe-4S] cluster</name>
        <dbReference type="ChEBI" id="CHEBI:47739"/>
    </ligand>
</feature>
<feature type="binding site" evidence="12">
    <location>
        <position position="479"/>
    </location>
    <ligand>
        <name>[Ni-4Fe-4S] cluster</name>
        <dbReference type="ChEBI" id="CHEBI:47739"/>
    </ligand>
</feature>
<evidence type="ECO:0000313" key="13">
    <source>
        <dbReference type="EMBL" id="QSZ27275.1"/>
    </source>
</evidence>
<dbReference type="GO" id="GO:0051539">
    <property type="term" value="F:4 iron, 4 sulfur cluster binding"/>
    <property type="evidence" value="ECO:0007669"/>
    <property type="project" value="UniProtKB-UniRule"/>
</dbReference>
<reference evidence="13" key="1">
    <citation type="submission" date="2020-08" db="EMBL/GenBank/DDBJ databases">
        <title>Genomic insights into the carbon and energy metabolism of the first obligate autotrophic acetogenic bacterium Aceticella autotrophica gen. nov., sp. nov.</title>
        <authorList>
            <person name="Toshchakov S.V."/>
            <person name="Elcheninov A.G."/>
            <person name="Kublanov I.V."/>
            <person name="Frolov E.N."/>
            <person name="Lebedinsky A.V."/>
        </authorList>
    </citation>
    <scope>NUCLEOTIDE SEQUENCE</scope>
    <source>
        <strain evidence="13">3443-3Ac</strain>
    </source>
</reference>
<comment type="cofactor">
    <cofactor evidence="1">
        <name>[4Fe-4S] cluster</name>
        <dbReference type="ChEBI" id="CHEBI:49883"/>
    </cofactor>
</comment>
<keyword evidence="5 12" id="KW-0533">Nickel</keyword>
<keyword evidence="8 11" id="KW-0408">Iron</keyword>
<name>A0A975AVL1_9THEO</name>
<dbReference type="GO" id="GO:0016151">
    <property type="term" value="F:nickel cation binding"/>
    <property type="evidence" value="ECO:0007669"/>
    <property type="project" value="InterPro"/>
</dbReference>
<dbReference type="Gene3D" id="1.20.1270.30">
    <property type="match status" value="1"/>
</dbReference>
<feature type="binding site" evidence="12">
    <location>
        <position position="257"/>
    </location>
    <ligand>
        <name>[Ni-4Fe-4S] cluster</name>
        <dbReference type="ChEBI" id="CHEBI:47739"/>
    </ligand>
</feature>
<evidence type="ECO:0000256" key="10">
    <source>
        <dbReference type="ARBA" id="ARBA00048733"/>
    </source>
</evidence>
<feature type="binding site" evidence="12">
    <location>
        <position position="49"/>
    </location>
    <ligand>
        <name>[4Fe-4S] cluster</name>
        <dbReference type="ChEBI" id="CHEBI:49883"/>
        <label>2</label>
    </ligand>
</feature>
<keyword evidence="14" id="KW-1185">Reference proteome</keyword>
<feature type="binding site" evidence="12">
    <location>
        <position position="68"/>
    </location>
    <ligand>
        <name>[4Fe-4S] cluster</name>
        <dbReference type="ChEBI" id="CHEBI:49883"/>
        <label>2</label>
    </ligand>
</feature>
<proteinExistence type="inferred from homology"/>
<dbReference type="Pfam" id="PF03063">
    <property type="entry name" value="Prismane"/>
    <property type="match status" value="1"/>
</dbReference>
<dbReference type="InterPro" id="IPR004137">
    <property type="entry name" value="HCP/CODH"/>
</dbReference>
<feature type="binding site" evidence="12">
    <location>
        <position position="37"/>
    </location>
    <ligand>
        <name>[4Fe-4S] cluster</name>
        <dbReference type="ChEBI" id="CHEBI:49883"/>
        <label>1</label>
        <note>ligand shared between dimeric partners</note>
    </ligand>
</feature>
<dbReference type="EMBL" id="CP060096">
    <property type="protein sequence ID" value="QSZ27275.1"/>
    <property type="molecule type" value="Genomic_DNA"/>
</dbReference>
<evidence type="ECO:0000256" key="7">
    <source>
        <dbReference type="ARBA" id="ARBA00023002"/>
    </source>
</evidence>
<dbReference type="PANTHER" id="PTHR30109">
    <property type="entry name" value="HYDROXYLAMINE REDUCTASE"/>
    <property type="match status" value="1"/>
</dbReference>
<dbReference type="InterPro" id="IPR016099">
    <property type="entry name" value="Prismane-like_a/b-sand"/>
</dbReference>
<dbReference type="GO" id="GO:0006091">
    <property type="term" value="P:generation of precursor metabolites and energy"/>
    <property type="evidence" value="ECO:0007669"/>
    <property type="project" value="InterPro"/>
</dbReference>
<sequence>MEDSRTIETATMKMIEKAKKDNVETAWDRAEKMKPQCGFGETGVCCRICTMGPCRIDLVGDGPKRGVCGADADTIVARNLIRMIAGGAAAHSDHGRDISHTLLMAAEGSDYEVKEPEKLIAVAKVFGVETEGKDIKEIAKETAIKALEDFGRYEGLTLYPYTANEKRKKIWEKNDVWPRSIDREIVQIMHQTHMGVDADYVNLIQQGVRASIGDGWGGSMIATELSDVLFGLPKPIETEANLGVLEKNMVNIVAHGHEPTLSDMIVQASQDNELLERAKAVGAEGINVVGMCCTGNEIVMRHGTRMAGNFLQQEAAIVTGAVDAMIVDVQCIMPSVTQVASCYHTKVISTSPKAKIPGAIHIQFDEKHAYEIAKKIILEGVENFKNRIPEKVHIPEEKSQAIVGFSVESIIKGLDKVVIASAQPTGTVKPLVDCIVSGVLRGAAGVVGCNNHKVQHNYGHVELIKDLIKHDVIVVVTGCTAYACAEAGLMKPEAKELCGPGLKTVCELVGIPPVLHMGSCVDCSRILILLNEVAKYLNLDISDLPAAGAAPEWMSEKAVSIGTYFVTSGVYTVLGVCPPVLGSKNVTKLLTEDVEGIYGGKFAVEPDPHKAAQLMIDHIEAKRKALGI</sequence>